<dbReference type="InterPro" id="IPR029069">
    <property type="entry name" value="HotDog_dom_sf"/>
</dbReference>
<sequence>MRFRYNLVKPTSAFDERASASMHRHTPIKVRYGETDMMGVVYHANYLLYFEDARIDFLDALGFSYAERIEGAGYMSPIHDIEIHYKAPLRYGEAGVVRTSVAKNLPMRTVYRQQVYRAEDVSEGEAADGIEGDPGTEGTAAASCHEPHLREGATPLVDALVTVCVVERDTFKPVSLRRTFPDLYAKYEDIVEEA</sequence>
<dbReference type="GO" id="GO:0047617">
    <property type="term" value="F:fatty acyl-CoA hydrolase activity"/>
    <property type="evidence" value="ECO:0007669"/>
    <property type="project" value="TreeGrafter"/>
</dbReference>
<dbReference type="PANTHER" id="PTHR31793">
    <property type="entry name" value="4-HYDROXYBENZOYL-COA THIOESTERASE FAMILY MEMBER"/>
    <property type="match status" value="1"/>
</dbReference>
<name>A0A6F8SMD7_9ACTN</name>
<organism evidence="4 5">
    <name type="scientific">Adlercreutzia hattorii</name>
    <dbReference type="NCBI Taxonomy" id="2707299"/>
    <lineage>
        <taxon>Bacteria</taxon>
        <taxon>Bacillati</taxon>
        <taxon>Actinomycetota</taxon>
        <taxon>Coriobacteriia</taxon>
        <taxon>Eggerthellales</taxon>
        <taxon>Eggerthellaceae</taxon>
        <taxon>Adlercreutzia</taxon>
    </lineage>
</organism>
<evidence type="ECO:0000313" key="5">
    <source>
        <dbReference type="Proteomes" id="UP000501727"/>
    </source>
</evidence>
<reference evidence="5" key="2">
    <citation type="submission" date="2020-03" db="EMBL/GenBank/DDBJ databases">
        <title>Complete Genome Sequence of Adlercreutzia sp. strain 8CFCBH1 Producing Equol, Isolated from Healthy Japanese Feces.</title>
        <authorList>
            <person name="Ogata Y."/>
            <person name="Sakamoto M."/>
            <person name="Ohkuma M."/>
            <person name="Hattori M."/>
            <person name="Suda W."/>
        </authorList>
    </citation>
    <scope>NUCLEOTIDE SEQUENCE [LARGE SCALE GENOMIC DNA]</scope>
    <source>
        <strain evidence="5">8CFCBH1</strain>
    </source>
</reference>
<evidence type="ECO:0000256" key="3">
    <source>
        <dbReference type="SAM" id="MobiDB-lite"/>
    </source>
</evidence>
<protein>
    <submittedName>
        <fullName evidence="4">Acyl-CoA thioesterase</fullName>
    </submittedName>
</protein>
<accession>A0A6F8SMD7</accession>
<dbReference type="SUPFAM" id="SSF54637">
    <property type="entry name" value="Thioesterase/thiol ester dehydrase-isomerase"/>
    <property type="match status" value="1"/>
</dbReference>
<keyword evidence="2" id="KW-0378">Hydrolase</keyword>
<comment type="similarity">
    <text evidence="1">Belongs to the 4-hydroxybenzoyl-CoA thioesterase family.</text>
</comment>
<proteinExistence type="inferred from homology"/>
<dbReference type="AlphaFoldDB" id="A0A6F8SMD7"/>
<dbReference type="PANTHER" id="PTHR31793:SF27">
    <property type="entry name" value="NOVEL THIOESTERASE SUPERFAMILY DOMAIN AND SAPOSIN A-TYPE DOMAIN CONTAINING PROTEIN (0610012H03RIK)"/>
    <property type="match status" value="1"/>
</dbReference>
<reference evidence="5" key="1">
    <citation type="journal article" date="2020" name="Microbiol. Resour. Announc.">
        <title>Complete Genome Sequence of Adlercreutzia sp. Strain 8CFCBH1, a Potent Producer of Equol, Isolated from Healthy Japanese Feces.</title>
        <authorList>
            <person name="Ogata Y."/>
            <person name="Sakamoto M."/>
            <person name="Ohkuma M."/>
            <person name="Hattori M."/>
            <person name="Suda W."/>
        </authorList>
    </citation>
    <scope>NUCLEOTIDE SEQUENCE [LARGE SCALE GENOMIC DNA]</scope>
    <source>
        <strain evidence="5">8CFCBH1</strain>
    </source>
</reference>
<dbReference type="Gene3D" id="3.10.129.10">
    <property type="entry name" value="Hotdog Thioesterase"/>
    <property type="match status" value="1"/>
</dbReference>
<dbReference type="NCBIfam" id="TIGR00051">
    <property type="entry name" value="YbgC/FadM family acyl-CoA thioesterase"/>
    <property type="match status" value="1"/>
</dbReference>
<dbReference type="EMBL" id="AP022829">
    <property type="protein sequence ID" value="BCA89272.1"/>
    <property type="molecule type" value="Genomic_DNA"/>
</dbReference>
<dbReference type="CDD" id="cd00586">
    <property type="entry name" value="4HBT"/>
    <property type="match status" value="1"/>
</dbReference>
<feature type="region of interest" description="Disordered" evidence="3">
    <location>
        <begin position="122"/>
        <end position="143"/>
    </location>
</feature>
<gene>
    <name evidence="4" type="ORF">ADCFC_17690</name>
</gene>
<keyword evidence="5" id="KW-1185">Reference proteome</keyword>
<dbReference type="KEGG" id="ahat:ADCFC_18910"/>
<dbReference type="InterPro" id="IPR050563">
    <property type="entry name" value="4-hydroxybenzoyl-CoA_TE"/>
</dbReference>
<dbReference type="Pfam" id="PF13279">
    <property type="entry name" value="4HBT_2"/>
    <property type="match status" value="1"/>
</dbReference>
<evidence type="ECO:0000256" key="2">
    <source>
        <dbReference type="ARBA" id="ARBA00022801"/>
    </source>
</evidence>
<dbReference type="Proteomes" id="UP000501727">
    <property type="component" value="Chromosome"/>
</dbReference>
<evidence type="ECO:0000313" key="4">
    <source>
        <dbReference type="EMBL" id="BCA89272.1"/>
    </source>
</evidence>
<evidence type="ECO:0000256" key="1">
    <source>
        <dbReference type="ARBA" id="ARBA00005953"/>
    </source>
</evidence>
<feature type="compositionally biased region" description="Acidic residues" evidence="3">
    <location>
        <begin position="122"/>
        <end position="131"/>
    </location>
</feature>
<dbReference type="InterPro" id="IPR006684">
    <property type="entry name" value="YbgC/YbaW"/>
</dbReference>